<evidence type="ECO:0000313" key="2">
    <source>
        <dbReference type="EMBL" id="MQL72633.1"/>
    </source>
</evidence>
<feature type="transmembrane region" description="Helical" evidence="1">
    <location>
        <begin position="195"/>
        <end position="217"/>
    </location>
</feature>
<dbReference type="Proteomes" id="UP000652761">
    <property type="component" value="Unassembled WGS sequence"/>
</dbReference>
<name>A0A843TT71_COLES</name>
<keyword evidence="1" id="KW-0472">Membrane</keyword>
<evidence type="ECO:0000256" key="1">
    <source>
        <dbReference type="SAM" id="Phobius"/>
    </source>
</evidence>
<evidence type="ECO:0000313" key="3">
    <source>
        <dbReference type="Proteomes" id="UP000652761"/>
    </source>
</evidence>
<keyword evidence="1" id="KW-1133">Transmembrane helix</keyword>
<organism evidence="2 3">
    <name type="scientific">Colocasia esculenta</name>
    <name type="common">Wild taro</name>
    <name type="synonym">Arum esculentum</name>
    <dbReference type="NCBI Taxonomy" id="4460"/>
    <lineage>
        <taxon>Eukaryota</taxon>
        <taxon>Viridiplantae</taxon>
        <taxon>Streptophyta</taxon>
        <taxon>Embryophyta</taxon>
        <taxon>Tracheophyta</taxon>
        <taxon>Spermatophyta</taxon>
        <taxon>Magnoliopsida</taxon>
        <taxon>Liliopsida</taxon>
        <taxon>Araceae</taxon>
        <taxon>Aroideae</taxon>
        <taxon>Colocasieae</taxon>
        <taxon>Colocasia</taxon>
    </lineage>
</organism>
<dbReference type="EMBL" id="NMUH01000137">
    <property type="protein sequence ID" value="MQL72633.1"/>
    <property type="molecule type" value="Genomic_DNA"/>
</dbReference>
<reference evidence="2" key="1">
    <citation type="submission" date="2017-07" db="EMBL/GenBank/DDBJ databases">
        <title>Taro Niue Genome Assembly and Annotation.</title>
        <authorList>
            <person name="Atibalentja N."/>
            <person name="Keating K."/>
            <person name="Fields C.J."/>
        </authorList>
    </citation>
    <scope>NUCLEOTIDE SEQUENCE</scope>
    <source>
        <strain evidence="2">Niue_2</strain>
        <tissue evidence="2">Leaf</tissue>
    </source>
</reference>
<sequence>MCGVAFTGAGLWSAEPVDGVLALLAVPLLLGCVLVGSPLLVGVCPCWMSPCCWGVCCWLCVWPCMTLHHWALCSAQSMSLLELSRCFVCRVASLVERCDTWLWLLLRCIAWLPCVLVQFPRTVGCFPSEVRSQDCSGLVSASCCATSGLRYAAVVLAVAFWWVLPERRLGGSGGGSPRTSCVASADREVGFVSRALWALPDGGLVSAIGVMLVVLLWKCQSRLVVFPCVWKRLIVRVSFPCLPLVARVVVLARELVPCFCTVATFVVKVPPLVMS</sequence>
<accession>A0A843TT71</accession>
<dbReference type="AlphaFoldDB" id="A0A843TT71"/>
<proteinExistence type="predicted"/>
<keyword evidence="3" id="KW-1185">Reference proteome</keyword>
<feature type="transmembrane region" description="Helical" evidence="1">
    <location>
        <begin position="138"/>
        <end position="164"/>
    </location>
</feature>
<feature type="transmembrane region" description="Helical" evidence="1">
    <location>
        <begin position="20"/>
        <end position="44"/>
    </location>
</feature>
<gene>
    <name evidence="2" type="ORF">Taro_004971</name>
</gene>
<comment type="caution">
    <text evidence="2">The sequence shown here is derived from an EMBL/GenBank/DDBJ whole genome shotgun (WGS) entry which is preliminary data.</text>
</comment>
<protein>
    <submittedName>
        <fullName evidence="2">Uncharacterized protein</fullName>
    </submittedName>
</protein>
<keyword evidence="1" id="KW-0812">Transmembrane</keyword>